<evidence type="ECO:0000313" key="2">
    <source>
        <dbReference type="EMBL" id="KAK1383000.1"/>
    </source>
</evidence>
<proteinExistence type="predicted"/>
<feature type="compositionally biased region" description="Basic and acidic residues" evidence="1">
    <location>
        <begin position="97"/>
        <end position="119"/>
    </location>
</feature>
<name>A0AAD8ICE8_9APIA</name>
<reference evidence="2" key="1">
    <citation type="submission" date="2023-02" db="EMBL/GenBank/DDBJ databases">
        <title>Genome of toxic invasive species Heracleum sosnowskyi carries increased number of genes despite the absence of recent whole-genome duplications.</title>
        <authorList>
            <person name="Schelkunov M."/>
            <person name="Shtratnikova V."/>
            <person name="Makarenko M."/>
            <person name="Klepikova A."/>
            <person name="Omelchenko D."/>
            <person name="Novikova G."/>
            <person name="Obukhova E."/>
            <person name="Bogdanov V."/>
            <person name="Penin A."/>
            <person name="Logacheva M."/>
        </authorList>
    </citation>
    <scope>NUCLEOTIDE SEQUENCE</scope>
    <source>
        <strain evidence="2">Hsosn_3</strain>
        <tissue evidence="2">Leaf</tissue>
    </source>
</reference>
<protein>
    <submittedName>
        <fullName evidence="2">Uncharacterized protein</fullName>
    </submittedName>
</protein>
<dbReference type="PANTHER" id="PTHR31115:SF2">
    <property type="entry name" value="OS05G0107300 PROTEIN"/>
    <property type="match status" value="1"/>
</dbReference>
<evidence type="ECO:0000256" key="1">
    <source>
        <dbReference type="SAM" id="MobiDB-lite"/>
    </source>
</evidence>
<comment type="caution">
    <text evidence="2">The sequence shown here is derived from an EMBL/GenBank/DDBJ whole genome shotgun (WGS) entry which is preliminary data.</text>
</comment>
<reference evidence="2" key="2">
    <citation type="submission" date="2023-05" db="EMBL/GenBank/DDBJ databases">
        <authorList>
            <person name="Schelkunov M.I."/>
        </authorList>
    </citation>
    <scope>NUCLEOTIDE SEQUENCE</scope>
    <source>
        <strain evidence="2">Hsosn_3</strain>
        <tissue evidence="2">Leaf</tissue>
    </source>
</reference>
<dbReference type="PANTHER" id="PTHR31115">
    <property type="entry name" value="OS05G0107300 PROTEIN"/>
    <property type="match status" value="1"/>
</dbReference>
<evidence type="ECO:0000313" key="3">
    <source>
        <dbReference type="Proteomes" id="UP001237642"/>
    </source>
</evidence>
<dbReference type="EMBL" id="JAUIZM010000005">
    <property type="protein sequence ID" value="KAK1383000.1"/>
    <property type="molecule type" value="Genomic_DNA"/>
</dbReference>
<dbReference type="AlphaFoldDB" id="A0AAD8ICE8"/>
<keyword evidence="3" id="KW-1185">Reference proteome</keyword>
<organism evidence="2 3">
    <name type="scientific">Heracleum sosnowskyi</name>
    <dbReference type="NCBI Taxonomy" id="360622"/>
    <lineage>
        <taxon>Eukaryota</taxon>
        <taxon>Viridiplantae</taxon>
        <taxon>Streptophyta</taxon>
        <taxon>Embryophyta</taxon>
        <taxon>Tracheophyta</taxon>
        <taxon>Spermatophyta</taxon>
        <taxon>Magnoliopsida</taxon>
        <taxon>eudicotyledons</taxon>
        <taxon>Gunneridae</taxon>
        <taxon>Pentapetalae</taxon>
        <taxon>asterids</taxon>
        <taxon>campanulids</taxon>
        <taxon>Apiales</taxon>
        <taxon>Apiaceae</taxon>
        <taxon>Apioideae</taxon>
        <taxon>apioid superclade</taxon>
        <taxon>Tordylieae</taxon>
        <taxon>Tordyliinae</taxon>
        <taxon>Heracleum</taxon>
    </lineage>
</organism>
<sequence>MQQNNFRPVDDQEKLLVSADFARKASYRACSNSFWKKMECHLTSITSQDESYLNHQPAVIDAPCLYQILICAIIETDEIKERSLYGDGKNDFPCSSDDSHSVDQISENDKGSVEDMIRV</sequence>
<feature type="region of interest" description="Disordered" evidence="1">
    <location>
        <begin position="91"/>
        <end position="119"/>
    </location>
</feature>
<dbReference type="Proteomes" id="UP001237642">
    <property type="component" value="Unassembled WGS sequence"/>
</dbReference>
<accession>A0AAD8ICE8</accession>
<gene>
    <name evidence="2" type="ORF">POM88_020735</name>
</gene>